<keyword evidence="2" id="KW-1185">Reference proteome</keyword>
<name>A0ACD5W871_AVESA</name>
<organism evidence="1 2">
    <name type="scientific">Avena sativa</name>
    <name type="common">Oat</name>
    <dbReference type="NCBI Taxonomy" id="4498"/>
    <lineage>
        <taxon>Eukaryota</taxon>
        <taxon>Viridiplantae</taxon>
        <taxon>Streptophyta</taxon>
        <taxon>Embryophyta</taxon>
        <taxon>Tracheophyta</taxon>
        <taxon>Spermatophyta</taxon>
        <taxon>Magnoliopsida</taxon>
        <taxon>Liliopsida</taxon>
        <taxon>Poales</taxon>
        <taxon>Poaceae</taxon>
        <taxon>BOP clade</taxon>
        <taxon>Pooideae</taxon>
        <taxon>Poodae</taxon>
        <taxon>Poeae</taxon>
        <taxon>Poeae Chloroplast Group 1 (Aveneae type)</taxon>
        <taxon>Aveninae</taxon>
        <taxon>Avena</taxon>
    </lineage>
</organism>
<accession>A0ACD5W871</accession>
<dbReference type="Proteomes" id="UP001732700">
    <property type="component" value="Chromosome 4A"/>
</dbReference>
<evidence type="ECO:0000313" key="2">
    <source>
        <dbReference type="Proteomes" id="UP001732700"/>
    </source>
</evidence>
<dbReference type="EnsemblPlants" id="AVESA.00010b.r2.4AG0588910.1">
    <property type="protein sequence ID" value="AVESA.00010b.r2.4AG0588910.1.CDS"/>
    <property type="gene ID" value="AVESA.00010b.r2.4AG0588910"/>
</dbReference>
<reference evidence="1" key="2">
    <citation type="submission" date="2025-09" db="UniProtKB">
        <authorList>
            <consortium name="EnsemblPlants"/>
        </authorList>
    </citation>
    <scope>IDENTIFICATION</scope>
</reference>
<proteinExistence type="predicted"/>
<reference evidence="1" key="1">
    <citation type="submission" date="2021-05" db="EMBL/GenBank/DDBJ databases">
        <authorList>
            <person name="Scholz U."/>
            <person name="Mascher M."/>
            <person name="Fiebig A."/>
        </authorList>
    </citation>
    <scope>NUCLEOTIDE SEQUENCE [LARGE SCALE GENOMIC DNA]</scope>
</reference>
<protein>
    <submittedName>
        <fullName evidence="1">Uncharacterized protein</fullName>
    </submittedName>
</protein>
<sequence length="542" mass="60364">MDTRVSPVPVNPAMAAEFRRLGIDPDEPEGLFRRATAATIDTLGPLAPMVTVAREFLDTQLNEYEKFVDRLFFPTNYDLPTPPVSAASRLFALPPDDAVDRVSCLPDTLLGNIVSRLPIKDAARTAALSRRWNGVWRSAPLVLADADLLPVTSTVSSVLAAHPGPFRCVHLTSSRMAEFPGLLTSWLQLLADKGIQELVLVNHRYPLDFALPATFLGMATLTRLYLGLWRFPCTAGHPRSTCFPNLRELELCNVLVESRDLDFILDRSPVLEALTVKGNLFKLRLRLVSQSLMCVQFFSSFIEEIFVLDAPRLEQLVHSHVWAPDGNRTKIKIGHAPKLNWLGYLDPENHVLDVGNTIIKAGTRVSPSTIVPSVTFLAMEVRFGVRNDAKMIPSFLRCFPNVDRLYIRCGKTDQSAGKLNLKFWHESGIIECIRSRINLLVFRDFHGGRSELAFLKFFFENALVLKEVVVMLAAGFTSMEEVHSKVASLESIKWASEASLVLMTWCSDPRGGCIRSFKRGSDFSVRDPLITAEVTAGVVDAK</sequence>
<evidence type="ECO:0000313" key="1">
    <source>
        <dbReference type="EnsemblPlants" id="AVESA.00010b.r2.4AG0588910.1.CDS"/>
    </source>
</evidence>